<dbReference type="GO" id="GO:0005886">
    <property type="term" value="C:plasma membrane"/>
    <property type="evidence" value="ECO:0007669"/>
    <property type="project" value="UniProtKB-SubCell"/>
</dbReference>
<evidence type="ECO:0000256" key="1">
    <source>
        <dbReference type="ARBA" id="ARBA00000085"/>
    </source>
</evidence>
<feature type="domain" description="Histidine kinase" evidence="10">
    <location>
        <begin position="251"/>
        <end position="456"/>
    </location>
</feature>
<dbReference type="EMBL" id="LGUI01000006">
    <property type="protein sequence ID" value="PNE32219.1"/>
    <property type="molecule type" value="Genomic_DNA"/>
</dbReference>
<reference evidence="12" key="1">
    <citation type="submission" date="2015-07" db="EMBL/GenBank/DDBJ databases">
        <authorList>
            <person name="Noorani M."/>
        </authorList>
    </citation>
    <scope>NUCLEOTIDE SEQUENCE [LARGE SCALE GENOMIC DNA]</scope>
    <source>
        <strain evidence="12">ATCC 27428</strain>
    </source>
</reference>
<dbReference type="SUPFAM" id="SSF47384">
    <property type="entry name" value="Homodimeric domain of signal transducing histidine kinase"/>
    <property type="match status" value="1"/>
</dbReference>
<dbReference type="PANTHER" id="PTHR44936:SF9">
    <property type="entry name" value="SENSOR PROTEIN CREC"/>
    <property type="match status" value="1"/>
</dbReference>
<dbReference type="SUPFAM" id="SSF55874">
    <property type="entry name" value="ATPase domain of HSP90 chaperone/DNA topoisomerase II/histidine kinase"/>
    <property type="match status" value="1"/>
</dbReference>
<comment type="catalytic activity">
    <reaction evidence="1">
        <text>ATP + protein L-histidine = ADP + protein N-phospho-L-histidine.</text>
        <dbReference type="EC" id="2.7.13.3"/>
    </reaction>
</comment>
<dbReference type="InterPro" id="IPR003661">
    <property type="entry name" value="HisK_dim/P_dom"/>
</dbReference>
<dbReference type="CDD" id="cd00082">
    <property type="entry name" value="HisKA"/>
    <property type="match status" value="1"/>
</dbReference>
<protein>
    <recommendedName>
        <fullName evidence="3">histidine kinase</fullName>
        <ecNumber evidence="3">2.7.13.3</ecNumber>
    </recommendedName>
</protein>
<dbReference type="RefSeq" id="WP_102920040.1">
    <property type="nucleotide sequence ID" value="NZ_JACHJF010000007.1"/>
</dbReference>
<dbReference type="CDD" id="cd00075">
    <property type="entry name" value="HATPase"/>
    <property type="match status" value="1"/>
</dbReference>
<evidence type="ECO:0000256" key="5">
    <source>
        <dbReference type="ARBA" id="ARBA00022553"/>
    </source>
</evidence>
<dbReference type="InterPro" id="IPR005467">
    <property type="entry name" value="His_kinase_dom"/>
</dbReference>
<dbReference type="Pfam" id="PF02518">
    <property type="entry name" value="HATPase_c"/>
    <property type="match status" value="1"/>
</dbReference>
<keyword evidence="8" id="KW-0902">Two-component regulatory system</keyword>
<proteinExistence type="predicted"/>
<evidence type="ECO:0000256" key="4">
    <source>
        <dbReference type="ARBA" id="ARBA00022475"/>
    </source>
</evidence>
<reference evidence="11 14" key="3">
    <citation type="submission" date="2020-08" db="EMBL/GenBank/DDBJ databases">
        <title>Genomic Encyclopedia of Type Strains, Phase III (KMG-III): the genomes of soil and plant-associated and newly described type strains.</title>
        <authorList>
            <person name="Whitman W."/>
        </authorList>
    </citation>
    <scope>NUCLEOTIDE SEQUENCE [LARGE SCALE GENOMIC DNA]</scope>
    <source>
        <strain evidence="11 14">CECT 3259</strain>
    </source>
</reference>
<evidence type="ECO:0000256" key="9">
    <source>
        <dbReference type="ARBA" id="ARBA00023026"/>
    </source>
</evidence>
<dbReference type="SMART" id="SM00388">
    <property type="entry name" value="HisKA"/>
    <property type="match status" value="1"/>
</dbReference>
<keyword evidence="5" id="KW-0597">Phosphoprotein</keyword>
<evidence type="ECO:0000256" key="8">
    <source>
        <dbReference type="ARBA" id="ARBA00023012"/>
    </source>
</evidence>
<keyword evidence="4" id="KW-0472">Membrane</keyword>
<comment type="caution">
    <text evidence="12">The sequence shown here is derived from an EMBL/GenBank/DDBJ whole genome shotgun (WGS) entry which is preliminary data.</text>
</comment>
<evidence type="ECO:0000256" key="3">
    <source>
        <dbReference type="ARBA" id="ARBA00012438"/>
    </source>
</evidence>
<dbReference type="OrthoDB" id="3849995at2"/>
<sequence>MMTFLRAAWPRSLRGRLSLVAVATASLVMVALILAFNAVVRDHLARQADDELRTRAATVATTVDTGSGPVRVRETADDALLDTNVWIYAGTRLLEHPASAPDDSGLTGTAARLAVHGSGRCATFEGDGPVRLCGRPVGDVLPGAVPRAVVVTALDLSPYRASADTMLIASLALGTAVLACAYVLTRLAVGHALHPVYVMTDQATRWSAVASDERFGVAARPLELSRLGASLDGLLDRIRAVLRHEQQLTQELSHELRTPLARITAELDWWQTRPRSAAETRATHARLADAAQCMRTICDTLLHDARDSARTVPGTAGVLPVLRGLVDRLHQDGRTEVTVACPEGLTVGVPMALLERIVSPLLDNALRYARSRVLISAAHHPGGVLVEVADDGPGVPDSFAAHLFQPGRRAAPRDGHGGAGLGLPLARRLARSAGGDVCHAARRTPGAAFVVSLPTA</sequence>
<dbReference type="InterPro" id="IPR003594">
    <property type="entry name" value="HATPase_dom"/>
</dbReference>
<evidence type="ECO:0000259" key="10">
    <source>
        <dbReference type="PROSITE" id="PS50109"/>
    </source>
</evidence>
<name>A0A2N8NTW7_STREU</name>
<dbReference type="InterPro" id="IPR036097">
    <property type="entry name" value="HisK_dim/P_sf"/>
</dbReference>
<dbReference type="PROSITE" id="PS50109">
    <property type="entry name" value="HIS_KIN"/>
    <property type="match status" value="1"/>
</dbReference>
<keyword evidence="6" id="KW-0808">Transferase</keyword>
<evidence type="ECO:0000313" key="11">
    <source>
        <dbReference type="EMBL" id="MBB5119306.1"/>
    </source>
</evidence>
<comment type="subcellular location">
    <subcellularLocation>
        <location evidence="2">Cell membrane</location>
        <topology evidence="2">Multi-pass membrane protein</topology>
    </subcellularLocation>
</comment>
<dbReference type="InterPro" id="IPR036890">
    <property type="entry name" value="HATPase_C_sf"/>
</dbReference>
<keyword evidence="4" id="KW-1003">Cell membrane</keyword>
<evidence type="ECO:0000313" key="14">
    <source>
        <dbReference type="Proteomes" id="UP000528608"/>
    </source>
</evidence>
<evidence type="ECO:0000313" key="12">
    <source>
        <dbReference type="EMBL" id="PNE32219.1"/>
    </source>
</evidence>
<evidence type="ECO:0000256" key="2">
    <source>
        <dbReference type="ARBA" id="ARBA00004651"/>
    </source>
</evidence>
<evidence type="ECO:0000256" key="7">
    <source>
        <dbReference type="ARBA" id="ARBA00022777"/>
    </source>
</evidence>
<reference evidence="13" key="2">
    <citation type="submission" date="2015-07" db="EMBL/GenBank/DDBJ databases">
        <authorList>
            <person name="Graham D.E."/>
            <person name="Giannone R.J."/>
            <person name="Gulvik C.A."/>
            <person name="Hettich R.L."/>
            <person name="Klingeman D.M."/>
            <person name="Mahan K.M."/>
            <person name="Parry R.J."/>
            <person name="Spain J.C."/>
        </authorList>
    </citation>
    <scope>NUCLEOTIDE SEQUENCE [LARGE SCALE GENOMIC DNA]</scope>
    <source>
        <strain evidence="13">ATCC 27428</strain>
    </source>
</reference>
<dbReference type="EMBL" id="JACHJF010000007">
    <property type="protein sequence ID" value="MBB5119306.1"/>
    <property type="molecule type" value="Genomic_DNA"/>
</dbReference>
<dbReference type="Proteomes" id="UP000235945">
    <property type="component" value="Unassembled WGS sequence"/>
</dbReference>
<dbReference type="PANTHER" id="PTHR44936">
    <property type="entry name" value="SENSOR PROTEIN CREC"/>
    <property type="match status" value="1"/>
</dbReference>
<dbReference type="GO" id="GO:0000155">
    <property type="term" value="F:phosphorelay sensor kinase activity"/>
    <property type="evidence" value="ECO:0007669"/>
    <property type="project" value="InterPro"/>
</dbReference>
<gene>
    <name evidence="12" type="ORF">AF335_21155</name>
    <name evidence="11" type="ORF">FHS36_002739</name>
</gene>
<dbReference type="AlphaFoldDB" id="A0A2N8NTW7"/>
<organism evidence="12 13">
    <name type="scientific">Streptomyces eurocidicus</name>
    <name type="common">Streptoverticillium eurocidicus</name>
    <dbReference type="NCBI Taxonomy" id="66423"/>
    <lineage>
        <taxon>Bacteria</taxon>
        <taxon>Bacillati</taxon>
        <taxon>Actinomycetota</taxon>
        <taxon>Actinomycetes</taxon>
        <taxon>Kitasatosporales</taxon>
        <taxon>Streptomycetaceae</taxon>
        <taxon>Streptomyces</taxon>
    </lineage>
</organism>
<evidence type="ECO:0000256" key="6">
    <source>
        <dbReference type="ARBA" id="ARBA00022679"/>
    </source>
</evidence>
<keyword evidence="9" id="KW-0843">Virulence</keyword>
<dbReference type="PRINTS" id="PR00344">
    <property type="entry name" value="BCTRLSENSOR"/>
</dbReference>
<keyword evidence="13" id="KW-1185">Reference proteome</keyword>
<evidence type="ECO:0000313" key="13">
    <source>
        <dbReference type="Proteomes" id="UP000235945"/>
    </source>
</evidence>
<keyword evidence="7 12" id="KW-0418">Kinase</keyword>
<dbReference type="InterPro" id="IPR004358">
    <property type="entry name" value="Sig_transdc_His_kin-like_C"/>
</dbReference>
<dbReference type="Pfam" id="PF00512">
    <property type="entry name" value="HisKA"/>
    <property type="match status" value="1"/>
</dbReference>
<dbReference type="SMART" id="SM00387">
    <property type="entry name" value="HATPase_c"/>
    <property type="match status" value="1"/>
</dbReference>
<dbReference type="EC" id="2.7.13.3" evidence="3"/>
<dbReference type="Gene3D" id="3.30.565.10">
    <property type="entry name" value="Histidine kinase-like ATPase, C-terminal domain"/>
    <property type="match status" value="1"/>
</dbReference>
<dbReference type="Gene3D" id="1.10.287.130">
    <property type="match status" value="1"/>
</dbReference>
<dbReference type="Proteomes" id="UP000528608">
    <property type="component" value="Unassembled WGS sequence"/>
</dbReference>
<accession>A0A2N8NTW7</accession>
<dbReference type="InterPro" id="IPR050980">
    <property type="entry name" value="2C_sensor_his_kinase"/>
</dbReference>